<evidence type="ECO:0000256" key="5">
    <source>
        <dbReference type="ARBA" id="ARBA00023098"/>
    </source>
</evidence>
<dbReference type="Pfam" id="PF01553">
    <property type="entry name" value="Acyltransferase"/>
    <property type="match status" value="1"/>
</dbReference>
<comment type="pathway">
    <text evidence="1">Lipid metabolism.</text>
</comment>
<keyword evidence="5 7" id="KW-0443">Lipid metabolism</keyword>
<keyword evidence="7" id="KW-1208">Phospholipid metabolism</keyword>
<dbReference type="SUPFAM" id="SSF69593">
    <property type="entry name" value="Glycerol-3-phosphate (1)-acyltransferase"/>
    <property type="match status" value="1"/>
</dbReference>
<comment type="catalytic activity">
    <reaction evidence="7">
        <text>a 1-acyl-sn-glycero-3-phosphate + an acyl-CoA = a 1,2-diacyl-sn-glycero-3-phosphate + CoA</text>
        <dbReference type="Rhea" id="RHEA:19709"/>
        <dbReference type="ChEBI" id="CHEBI:57287"/>
        <dbReference type="ChEBI" id="CHEBI:57970"/>
        <dbReference type="ChEBI" id="CHEBI:58342"/>
        <dbReference type="ChEBI" id="CHEBI:58608"/>
        <dbReference type="EC" id="2.3.1.51"/>
    </reaction>
</comment>
<dbReference type="EC" id="2.3.1.51" evidence="7"/>
<dbReference type="SMART" id="SM00563">
    <property type="entry name" value="PlsC"/>
    <property type="match status" value="1"/>
</dbReference>
<comment type="caution">
    <text evidence="9">The sequence shown here is derived from an EMBL/GenBank/DDBJ whole genome shotgun (WGS) entry which is preliminary data.</text>
</comment>
<evidence type="ECO:0000313" key="10">
    <source>
        <dbReference type="Proteomes" id="UP000824159"/>
    </source>
</evidence>
<gene>
    <name evidence="9" type="ORF">IAD12_07180</name>
</gene>
<keyword evidence="3 7" id="KW-0444">Lipid biosynthesis</keyword>
<comment type="domain">
    <text evidence="7">The HXXXXD motif is essential for acyltransferase activity and may constitute the binding site for the phosphate moiety of the glycerol-3-phosphate.</text>
</comment>
<accession>A0A9D1HES9</accession>
<evidence type="ECO:0000256" key="2">
    <source>
        <dbReference type="ARBA" id="ARBA00008655"/>
    </source>
</evidence>
<dbReference type="AlphaFoldDB" id="A0A9D1HES9"/>
<evidence type="ECO:0000256" key="7">
    <source>
        <dbReference type="RuleBase" id="RU361267"/>
    </source>
</evidence>
<keyword evidence="7" id="KW-0594">Phospholipid biosynthesis</keyword>
<keyword evidence="4 7" id="KW-0808">Transferase</keyword>
<evidence type="ECO:0000256" key="3">
    <source>
        <dbReference type="ARBA" id="ARBA00022516"/>
    </source>
</evidence>
<dbReference type="CDD" id="cd07989">
    <property type="entry name" value="LPLAT_AGPAT-like"/>
    <property type="match status" value="1"/>
</dbReference>
<reference evidence="9" key="1">
    <citation type="submission" date="2020-10" db="EMBL/GenBank/DDBJ databases">
        <authorList>
            <person name="Gilroy R."/>
        </authorList>
    </citation>
    <scope>NUCLEOTIDE SEQUENCE</scope>
    <source>
        <strain evidence="9">CHK176-22527</strain>
    </source>
</reference>
<organism evidence="9 10">
    <name type="scientific">Candidatus Allocopromorpha excrementavium</name>
    <dbReference type="NCBI Taxonomy" id="2840741"/>
    <lineage>
        <taxon>Bacteria</taxon>
        <taxon>Bacillati</taxon>
        <taxon>Bacillota</taxon>
        <taxon>Clostridia</taxon>
        <taxon>Eubacteriales</taxon>
        <taxon>Eubacteriaceae</taxon>
        <taxon>Eubacteriaceae incertae sedis</taxon>
        <taxon>Candidatus Allocopromorpha</taxon>
    </lineage>
</organism>
<evidence type="ECO:0000313" key="9">
    <source>
        <dbReference type="EMBL" id="HIU00021.1"/>
    </source>
</evidence>
<keyword evidence="6 7" id="KW-0012">Acyltransferase</keyword>
<dbReference type="InterPro" id="IPR002123">
    <property type="entry name" value="Plipid/glycerol_acylTrfase"/>
</dbReference>
<dbReference type="Proteomes" id="UP000824159">
    <property type="component" value="Unassembled WGS sequence"/>
</dbReference>
<dbReference type="InterPro" id="IPR004552">
    <property type="entry name" value="AGP_acyltrans"/>
</dbReference>
<dbReference type="NCBIfam" id="TIGR00530">
    <property type="entry name" value="AGP_acyltrn"/>
    <property type="match status" value="1"/>
</dbReference>
<evidence type="ECO:0000259" key="8">
    <source>
        <dbReference type="SMART" id="SM00563"/>
    </source>
</evidence>
<evidence type="ECO:0000256" key="1">
    <source>
        <dbReference type="ARBA" id="ARBA00005189"/>
    </source>
</evidence>
<dbReference type="GO" id="GO:0006654">
    <property type="term" value="P:phosphatidic acid biosynthetic process"/>
    <property type="evidence" value="ECO:0007669"/>
    <property type="project" value="TreeGrafter"/>
</dbReference>
<dbReference type="GO" id="GO:0016020">
    <property type="term" value="C:membrane"/>
    <property type="evidence" value="ECO:0007669"/>
    <property type="project" value="InterPro"/>
</dbReference>
<evidence type="ECO:0000256" key="4">
    <source>
        <dbReference type="ARBA" id="ARBA00022679"/>
    </source>
</evidence>
<sequence>MKIFANIPGALKMLGCLRHLSENKKVIEQARAEGDFETERKWILKSTSSWGPQVLEKFGSKLNVRGYENLPDKGPVVLVGNHQGYADIFAYCAAFRKFQFAFVAKEELFKIPLYGKWIARIRSVFIERDDPKASLKAIKEGISYIEDGFSLAIFPEGTRSKGPVPGPFQKGALKLATKPGVPIIPVSLNGSYKMFEEKGYLTSANIDIIIHEPIETKGLSRQEEKALSDKVEKTVTEGVRKLAEEDAQRRS</sequence>
<dbReference type="PANTHER" id="PTHR10434:SF64">
    <property type="entry name" value="1-ACYL-SN-GLYCEROL-3-PHOSPHATE ACYLTRANSFERASE-RELATED"/>
    <property type="match status" value="1"/>
</dbReference>
<evidence type="ECO:0000256" key="6">
    <source>
        <dbReference type="ARBA" id="ARBA00023315"/>
    </source>
</evidence>
<reference evidence="9" key="2">
    <citation type="journal article" date="2021" name="PeerJ">
        <title>Extensive microbial diversity within the chicken gut microbiome revealed by metagenomics and culture.</title>
        <authorList>
            <person name="Gilroy R."/>
            <person name="Ravi A."/>
            <person name="Getino M."/>
            <person name="Pursley I."/>
            <person name="Horton D.L."/>
            <person name="Alikhan N.F."/>
            <person name="Baker D."/>
            <person name="Gharbi K."/>
            <person name="Hall N."/>
            <person name="Watson M."/>
            <person name="Adriaenssens E.M."/>
            <person name="Foster-Nyarko E."/>
            <person name="Jarju S."/>
            <person name="Secka A."/>
            <person name="Antonio M."/>
            <person name="Oren A."/>
            <person name="Chaudhuri R.R."/>
            <person name="La Ragione R."/>
            <person name="Hildebrand F."/>
            <person name="Pallen M.J."/>
        </authorList>
    </citation>
    <scope>NUCLEOTIDE SEQUENCE</scope>
    <source>
        <strain evidence="9">CHK176-22527</strain>
    </source>
</reference>
<feature type="domain" description="Phospholipid/glycerol acyltransferase" evidence="8">
    <location>
        <begin position="76"/>
        <end position="191"/>
    </location>
</feature>
<protein>
    <recommendedName>
        <fullName evidence="7">1-acyl-sn-glycerol-3-phosphate acyltransferase</fullName>
        <ecNumber evidence="7">2.3.1.51</ecNumber>
    </recommendedName>
</protein>
<comment type="similarity">
    <text evidence="2 7">Belongs to the 1-acyl-sn-glycerol-3-phosphate acyltransferase family.</text>
</comment>
<proteinExistence type="inferred from homology"/>
<name>A0A9D1HES9_9FIRM</name>
<dbReference type="EMBL" id="DVLX01000087">
    <property type="protein sequence ID" value="HIU00021.1"/>
    <property type="molecule type" value="Genomic_DNA"/>
</dbReference>
<dbReference type="PANTHER" id="PTHR10434">
    <property type="entry name" value="1-ACYL-SN-GLYCEROL-3-PHOSPHATE ACYLTRANSFERASE"/>
    <property type="match status" value="1"/>
</dbReference>
<dbReference type="GO" id="GO:0003841">
    <property type="term" value="F:1-acylglycerol-3-phosphate O-acyltransferase activity"/>
    <property type="evidence" value="ECO:0007669"/>
    <property type="project" value="UniProtKB-UniRule"/>
</dbReference>